<dbReference type="EMBL" id="OX465084">
    <property type="protein sequence ID" value="CAI9299379.1"/>
    <property type="molecule type" value="Genomic_DNA"/>
</dbReference>
<protein>
    <submittedName>
        <fullName evidence="3">Uncharacterized protein</fullName>
    </submittedName>
</protein>
<gene>
    <name evidence="3" type="ORF">LSALG_LOCUS38092</name>
</gene>
<dbReference type="GO" id="GO:0005524">
    <property type="term" value="F:ATP binding"/>
    <property type="evidence" value="ECO:0007669"/>
    <property type="project" value="UniProtKB-KW"/>
</dbReference>
<accession>A0AA36EKI5</accession>
<evidence type="ECO:0000256" key="1">
    <source>
        <dbReference type="ARBA" id="ARBA00022741"/>
    </source>
</evidence>
<keyword evidence="4" id="KW-1185">Reference proteome</keyword>
<dbReference type="Proteomes" id="UP001177003">
    <property type="component" value="Chromosome 8"/>
</dbReference>
<dbReference type="AlphaFoldDB" id="A0AA36EKI5"/>
<keyword evidence="1" id="KW-0547">Nucleotide-binding</keyword>
<sequence>MVNSLTSNNKSALGKRLVLGRRRFQSMGQDGQGELQRVTYVLLFTNKGAKKVVGWALSHHLMQHAQVDEESSILSKFWCGNSNIIQYRIENMQAVQNESNSLKKSLKDVVMENEFKKRLLADVILPSDIGVTFDEIGALEKVKDTLKELVLLIAIIMQKGLKVVSSQKLGSDKQLQGQHGRYNMSKSNHTSVFQFTINPITS</sequence>
<name>A0AA36EKI5_LACSI</name>
<dbReference type="GO" id="GO:0005741">
    <property type="term" value="C:mitochondrial outer membrane"/>
    <property type="evidence" value="ECO:0007669"/>
    <property type="project" value="TreeGrafter"/>
</dbReference>
<keyword evidence="2" id="KW-0067">ATP-binding</keyword>
<dbReference type="InterPro" id="IPR051701">
    <property type="entry name" value="Mito_OM_Translocase_MSP1"/>
</dbReference>
<dbReference type="PANTHER" id="PTHR45644:SF39">
    <property type="entry name" value="AAA-TYPE ATPASE FAMILY PROTEIN-RELATED"/>
    <property type="match status" value="1"/>
</dbReference>
<evidence type="ECO:0000313" key="4">
    <source>
        <dbReference type="Proteomes" id="UP001177003"/>
    </source>
</evidence>
<organism evidence="3 4">
    <name type="scientific">Lactuca saligna</name>
    <name type="common">Willowleaf lettuce</name>
    <dbReference type="NCBI Taxonomy" id="75948"/>
    <lineage>
        <taxon>Eukaryota</taxon>
        <taxon>Viridiplantae</taxon>
        <taxon>Streptophyta</taxon>
        <taxon>Embryophyta</taxon>
        <taxon>Tracheophyta</taxon>
        <taxon>Spermatophyta</taxon>
        <taxon>Magnoliopsida</taxon>
        <taxon>eudicotyledons</taxon>
        <taxon>Gunneridae</taxon>
        <taxon>Pentapetalae</taxon>
        <taxon>asterids</taxon>
        <taxon>campanulids</taxon>
        <taxon>Asterales</taxon>
        <taxon>Asteraceae</taxon>
        <taxon>Cichorioideae</taxon>
        <taxon>Cichorieae</taxon>
        <taxon>Lactucinae</taxon>
        <taxon>Lactuca</taxon>
    </lineage>
</organism>
<evidence type="ECO:0000313" key="3">
    <source>
        <dbReference type="EMBL" id="CAI9299379.1"/>
    </source>
</evidence>
<evidence type="ECO:0000256" key="2">
    <source>
        <dbReference type="ARBA" id="ARBA00022840"/>
    </source>
</evidence>
<reference evidence="3" key="1">
    <citation type="submission" date="2023-04" db="EMBL/GenBank/DDBJ databases">
        <authorList>
            <person name="Vijverberg K."/>
            <person name="Xiong W."/>
            <person name="Schranz E."/>
        </authorList>
    </citation>
    <scope>NUCLEOTIDE SEQUENCE</scope>
</reference>
<proteinExistence type="predicted"/>
<dbReference type="PANTHER" id="PTHR45644">
    <property type="entry name" value="AAA ATPASE, PUTATIVE (AFU_ORTHOLOGUE AFUA_2G12920)-RELATED-RELATED"/>
    <property type="match status" value="1"/>
</dbReference>